<dbReference type="CDD" id="cd00038">
    <property type="entry name" value="CAP_ED"/>
    <property type="match status" value="1"/>
</dbReference>
<gene>
    <name evidence="3" type="ORF">AMOR_16330</name>
</gene>
<sequence length="713" mass="78268">MAVRPQDLGAAALSALDRSPLLARLDATERLRLLGWAERVTFPGRTRVHGDADAGKHLCLVLDGSATCRREGLALRTLRPGDHFGELAVLGSSHRGETVTSDGPLSVARLSAAAWTAVEREAPALATKLALGIAAALSEELGQVTDEMGLLLRGRSLPRAQEITVHVLGEERRIRTGTRLLDLLPSTLEGDPVVAGLLGQKPVSLATPVFTETTVAPLTLSHWEGRQIYVHSLGLLLLEAAHQVAPGIPVRMGPSRGTHQVVTVPAAEDHAGLAARLEAAMQRLAEGDAPFRLEYWATDEAERWFTERGWDDAAKLLRVRRQATVRLVSCGEVYALSQGPLLPSTGALRGFRLSADPEGLALVVGDRDPRNGHGSRRTAPPAPSRDGHMVSEHQTWLAAMGVSSVGAFNDLCISGQVTQLIRVAEGFHEKRIGRIADEVAARRGRIRIISIAGPSSSGKTTFIRRLTVQLQIDGVNPVGISLDDYYVDREKTPRDARGEWDFEALEALDLPLLQDHVRRLLAGETVRTARYDFLTGRSDPEGGPTIRLRPGDVLMLEGIHGLNPRLLGPIPREGELYRIFIHPATTLPFDRLTRVSATDLRLLRRIIRDRHHRGYSAADNIVRWPSVQTGEREHIFPYQTEADAVFDSALIYEPAVLKVYAERYLLEVPPTHPAYPTAHRLRYLVDRFVSIYPDHVPPTSLIREFIGGSGFEY</sequence>
<dbReference type="Gene3D" id="3.30.980.10">
    <property type="entry name" value="Threonyl-trna Synthetase, Chain A, domain 2"/>
    <property type="match status" value="1"/>
</dbReference>
<reference evidence="4" key="1">
    <citation type="journal article" date="2022" name="Int. J. Syst. Evol. Microbiol.">
        <title>Anaeromyxobacter oryzae sp. nov., Anaeromyxobacter diazotrophicus sp. nov. and Anaeromyxobacter paludicola sp. nov., isolated from paddy soils.</title>
        <authorList>
            <person name="Itoh H."/>
            <person name="Xu Z."/>
            <person name="Mise K."/>
            <person name="Masuda Y."/>
            <person name="Ushijima N."/>
            <person name="Hayakawa C."/>
            <person name="Shiratori Y."/>
            <person name="Senoo K."/>
        </authorList>
    </citation>
    <scope>NUCLEOTIDE SEQUENCE [LARGE SCALE GENOMIC DNA]</scope>
    <source>
        <strain evidence="4">Red232</strain>
    </source>
</reference>
<dbReference type="PROSITE" id="PS50042">
    <property type="entry name" value="CNMP_BINDING_3"/>
    <property type="match status" value="1"/>
</dbReference>
<proteinExistence type="predicted"/>
<evidence type="ECO:0000313" key="3">
    <source>
        <dbReference type="EMBL" id="BDG02637.1"/>
    </source>
</evidence>
<dbReference type="Gene3D" id="2.60.120.10">
    <property type="entry name" value="Jelly Rolls"/>
    <property type="match status" value="1"/>
</dbReference>
<dbReference type="InterPro" id="IPR006083">
    <property type="entry name" value="PRK/URK"/>
</dbReference>
<dbReference type="PANTHER" id="PTHR10285">
    <property type="entry name" value="URIDINE KINASE"/>
    <property type="match status" value="1"/>
</dbReference>
<accession>A0ABM7WT48</accession>
<feature type="region of interest" description="Disordered" evidence="1">
    <location>
        <begin position="363"/>
        <end position="390"/>
    </location>
</feature>
<keyword evidence="3" id="KW-0418">Kinase</keyword>
<dbReference type="SUPFAM" id="SSF55186">
    <property type="entry name" value="ThrRS/AlaRS common domain"/>
    <property type="match status" value="1"/>
</dbReference>
<dbReference type="EMBL" id="AP025591">
    <property type="protein sequence ID" value="BDG02637.1"/>
    <property type="molecule type" value="Genomic_DNA"/>
</dbReference>
<evidence type="ECO:0000313" key="4">
    <source>
        <dbReference type="Proteomes" id="UP001162891"/>
    </source>
</evidence>
<evidence type="ECO:0000256" key="1">
    <source>
        <dbReference type="SAM" id="MobiDB-lite"/>
    </source>
</evidence>
<evidence type="ECO:0000259" key="2">
    <source>
        <dbReference type="PROSITE" id="PS50042"/>
    </source>
</evidence>
<dbReference type="Pfam" id="PF00485">
    <property type="entry name" value="PRK"/>
    <property type="match status" value="1"/>
</dbReference>
<name>A0ABM7WT48_9BACT</name>
<dbReference type="SUPFAM" id="SSF51206">
    <property type="entry name" value="cAMP-binding domain-like"/>
    <property type="match status" value="1"/>
</dbReference>
<dbReference type="SUPFAM" id="SSF52540">
    <property type="entry name" value="P-loop containing nucleoside triphosphate hydrolases"/>
    <property type="match status" value="1"/>
</dbReference>
<dbReference type="CDD" id="cd02028">
    <property type="entry name" value="UMPK_like"/>
    <property type="match status" value="1"/>
</dbReference>
<dbReference type="InterPro" id="IPR014710">
    <property type="entry name" value="RmlC-like_jellyroll"/>
</dbReference>
<dbReference type="InterPro" id="IPR027417">
    <property type="entry name" value="P-loop_NTPase"/>
</dbReference>
<protein>
    <submittedName>
        <fullName evidence="3">Nucleoside kinase</fullName>
    </submittedName>
</protein>
<dbReference type="Proteomes" id="UP001162891">
    <property type="component" value="Chromosome"/>
</dbReference>
<keyword evidence="4" id="KW-1185">Reference proteome</keyword>
<keyword evidence="3" id="KW-0808">Transferase</keyword>
<dbReference type="InterPro" id="IPR018163">
    <property type="entry name" value="Thr/Ala-tRNA-synth_IIc_edit"/>
</dbReference>
<dbReference type="SMART" id="SM00100">
    <property type="entry name" value="cNMP"/>
    <property type="match status" value="1"/>
</dbReference>
<dbReference type="Pfam" id="PF00027">
    <property type="entry name" value="cNMP_binding"/>
    <property type="match status" value="1"/>
</dbReference>
<dbReference type="InterPro" id="IPR000595">
    <property type="entry name" value="cNMP-bd_dom"/>
</dbReference>
<dbReference type="InterPro" id="IPR018490">
    <property type="entry name" value="cNMP-bd_dom_sf"/>
</dbReference>
<dbReference type="RefSeq" id="WP_248360326.1">
    <property type="nucleotide sequence ID" value="NZ_AP025591.1"/>
</dbReference>
<feature type="domain" description="Cyclic nucleotide-binding" evidence="2">
    <location>
        <begin position="21"/>
        <end position="111"/>
    </location>
</feature>
<dbReference type="GO" id="GO:0016301">
    <property type="term" value="F:kinase activity"/>
    <property type="evidence" value="ECO:0007669"/>
    <property type="project" value="UniProtKB-KW"/>
</dbReference>
<dbReference type="Gene3D" id="3.40.50.300">
    <property type="entry name" value="P-loop containing nucleotide triphosphate hydrolases"/>
    <property type="match status" value="1"/>
</dbReference>
<organism evidence="3 4">
    <name type="scientific">Anaeromyxobacter oryzae</name>
    <dbReference type="NCBI Taxonomy" id="2918170"/>
    <lineage>
        <taxon>Bacteria</taxon>
        <taxon>Pseudomonadati</taxon>
        <taxon>Myxococcota</taxon>
        <taxon>Myxococcia</taxon>
        <taxon>Myxococcales</taxon>
        <taxon>Cystobacterineae</taxon>
        <taxon>Anaeromyxobacteraceae</taxon>
        <taxon>Anaeromyxobacter</taxon>
    </lineage>
</organism>